<comment type="caution">
    <text evidence="4">The sequence shown here is derived from an EMBL/GenBank/DDBJ whole genome shotgun (WGS) entry which is preliminary data.</text>
</comment>
<organism evidence="4 5">
    <name type="scientific">Inhella crocodyli</name>
    <dbReference type="NCBI Taxonomy" id="2499851"/>
    <lineage>
        <taxon>Bacteria</taxon>
        <taxon>Pseudomonadati</taxon>
        <taxon>Pseudomonadota</taxon>
        <taxon>Betaproteobacteria</taxon>
        <taxon>Burkholderiales</taxon>
        <taxon>Sphaerotilaceae</taxon>
        <taxon>Inhella</taxon>
    </lineage>
</organism>
<dbReference type="Gene3D" id="1.20.120.160">
    <property type="entry name" value="HPT domain"/>
    <property type="match status" value="1"/>
</dbReference>
<dbReference type="GO" id="GO:0004672">
    <property type="term" value="F:protein kinase activity"/>
    <property type="evidence" value="ECO:0007669"/>
    <property type="project" value="UniProtKB-ARBA"/>
</dbReference>
<dbReference type="OrthoDB" id="9156520at2"/>
<evidence type="ECO:0000256" key="2">
    <source>
        <dbReference type="PROSITE-ProRule" id="PRU00110"/>
    </source>
</evidence>
<dbReference type="PROSITE" id="PS50894">
    <property type="entry name" value="HPT"/>
    <property type="match status" value="1"/>
</dbReference>
<dbReference type="Proteomes" id="UP000288587">
    <property type="component" value="Unassembled WGS sequence"/>
</dbReference>
<sequence length="123" mass="12977">MSPLDPATLSTLHALDPDGSRGLLGRLVDAFDRTLARQLAELDAAWDIGPDLPRLGRAAHTLKSACAHLAALDAAAQCQAVERMCRDAHAADLSEALTQVRQRLLDAQAALHALPGLRAPVSS</sequence>
<dbReference type="RefSeq" id="WP_127684118.1">
    <property type="nucleotide sequence ID" value="NZ_SACM01000005.1"/>
</dbReference>
<keyword evidence="1" id="KW-0902">Two-component regulatory system</keyword>
<dbReference type="SUPFAM" id="SSF47226">
    <property type="entry name" value="Histidine-containing phosphotransfer domain, HPT domain"/>
    <property type="match status" value="1"/>
</dbReference>
<name>A0A3S2US46_9BURK</name>
<dbReference type="InterPro" id="IPR008207">
    <property type="entry name" value="Sig_transdc_His_kin_Hpt_dom"/>
</dbReference>
<proteinExistence type="predicted"/>
<evidence type="ECO:0000256" key="1">
    <source>
        <dbReference type="ARBA" id="ARBA00023012"/>
    </source>
</evidence>
<feature type="modified residue" description="Phosphohistidine" evidence="2">
    <location>
        <position position="60"/>
    </location>
</feature>
<keyword evidence="2" id="KW-0597">Phosphoprotein</keyword>
<evidence type="ECO:0000259" key="3">
    <source>
        <dbReference type="PROSITE" id="PS50894"/>
    </source>
</evidence>
<dbReference type="EMBL" id="SACM01000005">
    <property type="protein sequence ID" value="RVT83138.1"/>
    <property type="molecule type" value="Genomic_DNA"/>
</dbReference>
<dbReference type="InterPro" id="IPR036641">
    <property type="entry name" value="HPT_dom_sf"/>
</dbReference>
<keyword evidence="5" id="KW-1185">Reference proteome</keyword>
<reference evidence="4 5" key="1">
    <citation type="submission" date="2019-01" db="EMBL/GenBank/DDBJ databases">
        <authorList>
            <person name="Chen W.-M."/>
        </authorList>
    </citation>
    <scope>NUCLEOTIDE SEQUENCE [LARGE SCALE GENOMIC DNA]</scope>
    <source>
        <strain evidence="4 5">CCP-18</strain>
    </source>
</reference>
<dbReference type="AlphaFoldDB" id="A0A3S2US46"/>
<dbReference type="GO" id="GO:0000160">
    <property type="term" value="P:phosphorelay signal transduction system"/>
    <property type="evidence" value="ECO:0007669"/>
    <property type="project" value="UniProtKB-KW"/>
</dbReference>
<evidence type="ECO:0000313" key="4">
    <source>
        <dbReference type="EMBL" id="RVT83138.1"/>
    </source>
</evidence>
<evidence type="ECO:0000313" key="5">
    <source>
        <dbReference type="Proteomes" id="UP000288587"/>
    </source>
</evidence>
<gene>
    <name evidence="4" type="ORF">EOD73_16425</name>
</gene>
<protein>
    <recommendedName>
        <fullName evidence="3">HPt domain-containing protein</fullName>
    </recommendedName>
</protein>
<dbReference type="Pfam" id="PF01627">
    <property type="entry name" value="Hpt"/>
    <property type="match status" value="1"/>
</dbReference>
<feature type="domain" description="HPt" evidence="3">
    <location>
        <begin position="20"/>
        <end position="114"/>
    </location>
</feature>
<accession>A0A3S2US46</accession>